<evidence type="ECO:0008006" key="3">
    <source>
        <dbReference type="Google" id="ProtNLM"/>
    </source>
</evidence>
<organism evidence="2">
    <name type="scientific">mine drainage metagenome</name>
    <dbReference type="NCBI Taxonomy" id="410659"/>
    <lineage>
        <taxon>unclassified sequences</taxon>
        <taxon>metagenomes</taxon>
        <taxon>ecological metagenomes</taxon>
    </lineage>
</organism>
<keyword evidence="1" id="KW-1133">Transmembrane helix</keyword>
<dbReference type="PROSITE" id="PS51257">
    <property type="entry name" value="PROKAR_LIPOPROTEIN"/>
    <property type="match status" value="1"/>
</dbReference>
<gene>
    <name evidence="2" type="ORF">GALL_351630</name>
</gene>
<keyword evidence="1" id="KW-0472">Membrane</keyword>
<sequence>MSKIPAAAALCGAVLLSGCVVAPAPYAPAYYPSGYIAVSPPPPRTEYVGVAPAPGYFWIAGTWGWVGARYVWRPGHWQAPRAGYRWVPQRWEGRGERWREHPGHWERR</sequence>
<feature type="transmembrane region" description="Helical" evidence="1">
    <location>
        <begin position="53"/>
        <end position="72"/>
    </location>
</feature>
<name>A0A1J5QHQ8_9ZZZZ</name>
<evidence type="ECO:0000256" key="1">
    <source>
        <dbReference type="SAM" id="Phobius"/>
    </source>
</evidence>
<proteinExistence type="predicted"/>
<keyword evidence="1" id="KW-0812">Transmembrane</keyword>
<dbReference type="AlphaFoldDB" id="A0A1J5QHQ8"/>
<reference evidence="2" key="1">
    <citation type="submission" date="2016-10" db="EMBL/GenBank/DDBJ databases">
        <title>Sequence of Gallionella enrichment culture.</title>
        <authorList>
            <person name="Poehlein A."/>
            <person name="Muehling M."/>
            <person name="Daniel R."/>
        </authorList>
    </citation>
    <scope>NUCLEOTIDE SEQUENCE</scope>
</reference>
<dbReference type="InterPro" id="IPR024447">
    <property type="entry name" value="YXWGXW_rpt"/>
</dbReference>
<dbReference type="Pfam" id="PF12779">
    <property type="entry name" value="WXXGXW"/>
    <property type="match status" value="1"/>
</dbReference>
<dbReference type="EMBL" id="MLJW01000742">
    <property type="protein sequence ID" value="OIQ83038.1"/>
    <property type="molecule type" value="Genomic_DNA"/>
</dbReference>
<comment type="caution">
    <text evidence="2">The sequence shown here is derived from an EMBL/GenBank/DDBJ whole genome shotgun (WGS) entry which is preliminary data.</text>
</comment>
<accession>A0A1J5QHQ8</accession>
<evidence type="ECO:0000313" key="2">
    <source>
        <dbReference type="EMBL" id="OIQ83038.1"/>
    </source>
</evidence>
<protein>
    <recommendedName>
        <fullName evidence="3">YXWGXW repeat-containing protein</fullName>
    </recommendedName>
</protein>